<evidence type="ECO:0000259" key="2">
    <source>
        <dbReference type="Pfam" id="PF25455"/>
    </source>
</evidence>
<keyword evidence="4" id="KW-1185">Reference proteome</keyword>
<reference evidence="3" key="2">
    <citation type="journal article" date="2023" name="ISME Commun">
        <title>Characterization of a bloom-associated alphaproteobacterial lineage, 'Candidatus Phycosocius': insights into freshwater algal-bacterial interactions.</title>
        <authorList>
            <person name="Tanabe Y."/>
            <person name="Yamaguchi H."/>
            <person name="Yoshida M."/>
            <person name="Kai A."/>
            <person name="Okazaki Y."/>
        </authorList>
    </citation>
    <scope>NUCLEOTIDE SEQUENCE</scope>
    <source>
        <strain evidence="3">BOTRYCO-1</strain>
    </source>
</reference>
<dbReference type="PANTHER" id="PTHR22602:SF0">
    <property type="entry name" value="TRANSFERASE CAF17, MITOCHONDRIAL-RELATED"/>
    <property type="match status" value="1"/>
</dbReference>
<dbReference type="InterPro" id="IPR027266">
    <property type="entry name" value="TrmE/GcvT-like"/>
</dbReference>
<dbReference type="Gene3D" id="3.30.1360.120">
    <property type="entry name" value="Probable tRNA modification gtpase trme, domain 1"/>
    <property type="match status" value="2"/>
</dbReference>
<protein>
    <submittedName>
        <fullName evidence="3">Folate-binding protein</fullName>
    </submittedName>
</protein>
<evidence type="ECO:0000313" key="3">
    <source>
        <dbReference type="EMBL" id="GIU68075.1"/>
    </source>
</evidence>
<evidence type="ECO:0000256" key="1">
    <source>
        <dbReference type="ARBA" id="ARBA00022946"/>
    </source>
</evidence>
<name>A0ABQ4PYT6_9PROT</name>
<keyword evidence="1" id="KW-0809">Transit peptide</keyword>
<dbReference type="SUPFAM" id="SSF103025">
    <property type="entry name" value="Folate-binding domain"/>
    <property type="match status" value="1"/>
</dbReference>
<dbReference type="Proteomes" id="UP001161064">
    <property type="component" value="Unassembled WGS sequence"/>
</dbReference>
<reference evidence="3" key="1">
    <citation type="submission" date="2021-05" db="EMBL/GenBank/DDBJ databases">
        <authorList>
            <person name="Tanabe Y."/>
        </authorList>
    </citation>
    <scope>NUCLEOTIDE SEQUENCE</scope>
    <source>
        <strain evidence="3">BOTRYCO-1</strain>
    </source>
</reference>
<dbReference type="InterPro" id="IPR057460">
    <property type="entry name" value="CAF17_C"/>
</dbReference>
<dbReference type="EMBL" id="BPFZ01000019">
    <property type="protein sequence ID" value="GIU68075.1"/>
    <property type="molecule type" value="Genomic_DNA"/>
</dbReference>
<feature type="domain" description="CAF17 C-terminal" evidence="2">
    <location>
        <begin position="204"/>
        <end position="274"/>
    </location>
</feature>
<accession>A0ABQ4PYT6</accession>
<evidence type="ECO:0000313" key="4">
    <source>
        <dbReference type="Proteomes" id="UP001161064"/>
    </source>
</evidence>
<dbReference type="RefSeq" id="WP_284361646.1">
    <property type="nucleotide sequence ID" value="NZ_BPFZ01000019.1"/>
</dbReference>
<gene>
    <name evidence="3" type="primary">gcvT</name>
    <name evidence="3" type="ORF">PsB1_2229</name>
</gene>
<dbReference type="InterPro" id="IPR017703">
    <property type="entry name" value="YgfZ/GCV_T_CS"/>
</dbReference>
<dbReference type="Pfam" id="PF25455">
    <property type="entry name" value="Beta-barrel_CAF17_C"/>
    <property type="match status" value="1"/>
</dbReference>
<comment type="caution">
    <text evidence="3">The sequence shown here is derived from an EMBL/GenBank/DDBJ whole genome shotgun (WGS) entry which is preliminary data.</text>
</comment>
<organism evidence="3 4">
    <name type="scientific">Candidatus Phycosocius spiralis</name>
    <dbReference type="NCBI Taxonomy" id="2815099"/>
    <lineage>
        <taxon>Bacteria</taxon>
        <taxon>Pseudomonadati</taxon>
        <taxon>Pseudomonadota</taxon>
        <taxon>Alphaproteobacteria</taxon>
        <taxon>Caulobacterales</taxon>
        <taxon>Caulobacterales incertae sedis</taxon>
        <taxon>Candidatus Phycosocius</taxon>
    </lineage>
</organism>
<dbReference type="PANTHER" id="PTHR22602">
    <property type="entry name" value="TRANSFERASE CAF17, MITOCHONDRIAL-RELATED"/>
    <property type="match status" value="1"/>
</dbReference>
<dbReference type="NCBIfam" id="TIGR03317">
    <property type="entry name" value="ygfZ_signature"/>
    <property type="match status" value="1"/>
</dbReference>
<dbReference type="InterPro" id="IPR045179">
    <property type="entry name" value="YgfZ/GcvT"/>
</dbReference>
<proteinExistence type="predicted"/>
<sequence length="278" mass="30447">MTTPFHFPDRGIVAVSGPDAVQLLNGLLTLDVDGATADTLLYAAMLTPQGKFLYELFIFSPEPQVFWLDVNAPTSFAKRLALYRLRAKVKIEDLSDHIGVGSMVDLHEPTSDTLYALADPRTSALPKRLGIKGGTAPVNNTDFLAYEAKRHALGVPDLARDLLTERDFVLEGLIDELGGVDFHKGCYVGQEMTSRMKRRTNVKTKLCRVTYRGAPPSYETAIIADGWEIGRMRTGSIGVGMALIRFDRAQKAIAEGHALMAGETAVELAPPEWLNMPS</sequence>